<organism evidence="2">
    <name type="scientific">Tanacetum cinerariifolium</name>
    <name type="common">Dalmatian daisy</name>
    <name type="synonym">Chrysanthemum cinerariifolium</name>
    <dbReference type="NCBI Taxonomy" id="118510"/>
    <lineage>
        <taxon>Eukaryota</taxon>
        <taxon>Viridiplantae</taxon>
        <taxon>Streptophyta</taxon>
        <taxon>Embryophyta</taxon>
        <taxon>Tracheophyta</taxon>
        <taxon>Spermatophyta</taxon>
        <taxon>Magnoliopsida</taxon>
        <taxon>eudicotyledons</taxon>
        <taxon>Gunneridae</taxon>
        <taxon>Pentapetalae</taxon>
        <taxon>asterids</taxon>
        <taxon>campanulids</taxon>
        <taxon>Asterales</taxon>
        <taxon>Asteraceae</taxon>
        <taxon>Asteroideae</taxon>
        <taxon>Anthemideae</taxon>
        <taxon>Anthemidinae</taxon>
        <taxon>Tanacetum</taxon>
    </lineage>
</organism>
<proteinExistence type="predicted"/>
<feature type="compositionally biased region" description="Basic and acidic residues" evidence="1">
    <location>
        <begin position="177"/>
        <end position="186"/>
    </location>
</feature>
<feature type="region of interest" description="Disordered" evidence="1">
    <location>
        <begin position="315"/>
        <end position="334"/>
    </location>
</feature>
<name>A0A6L2KSI1_TANCI</name>
<gene>
    <name evidence="2" type="ORF">Tci_023605</name>
</gene>
<reference evidence="2" key="1">
    <citation type="journal article" date="2019" name="Sci. Rep.">
        <title>Draft genome of Tanacetum cinerariifolium, the natural source of mosquito coil.</title>
        <authorList>
            <person name="Yamashiro T."/>
            <person name="Shiraishi A."/>
            <person name="Satake H."/>
            <person name="Nakayama K."/>
        </authorList>
    </citation>
    <scope>NUCLEOTIDE SEQUENCE</scope>
</reference>
<keyword evidence="2" id="KW-0548">Nucleotidyltransferase</keyword>
<dbReference type="GO" id="GO:0003964">
    <property type="term" value="F:RNA-directed DNA polymerase activity"/>
    <property type="evidence" value="ECO:0007669"/>
    <property type="project" value="UniProtKB-KW"/>
</dbReference>
<evidence type="ECO:0000256" key="1">
    <source>
        <dbReference type="SAM" id="MobiDB-lite"/>
    </source>
</evidence>
<feature type="compositionally biased region" description="Basic and acidic residues" evidence="1">
    <location>
        <begin position="315"/>
        <end position="324"/>
    </location>
</feature>
<dbReference type="AlphaFoldDB" id="A0A6L2KSI1"/>
<keyword evidence="2" id="KW-0808">Transferase</keyword>
<protein>
    <submittedName>
        <fullName evidence="2">Reverse transcriptase domain-containing protein</fullName>
    </submittedName>
</protein>
<accession>A0A6L2KSI1</accession>
<feature type="region of interest" description="Disordered" evidence="1">
    <location>
        <begin position="163"/>
        <end position="186"/>
    </location>
</feature>
<sequence length="555" mass="61923">MADTRTMSELLQAPTEGYGDAIVIPAILAEDFELKVGLLQLVTSSQVHGFERDDPHAHIPAGGNLLNRTPQDALMIIDNKSKELVLMNKANQQASVKSVEETYATCGGPHPYYECLATGGNTFETCAATRTYNQGGSRSLPSNTIANLRGDVKAITTRSDVAYDGPAIPPTPSSLPKEVERETEVTKDKVLTTNPGRTAHVQPLVIQIPILEPVVALKPNPKLSIPYPSRLNDQKLREKTNSQMLNGPPKKLPEKLGDLRRFLIPYDFQGLESCMALTDLGRPFLRTIRALVDVHGEELIWKDGDEKLIFHADSTSKHPHKQGDDTTPLSNSSPSLIPFETSYSLLEEFADELALLDPFPPGKEKNNFDFESDLREIEYLLNQDPSTESNIETIDLILKKFIDEPALDYLPPPRDDDDDDDDDDLFDLKSDNDEWKMLLYDHIVQSNDVFPQLLDNDSTPPEESSDSSEIASLSSSPFGIKDKIFNPSIHILDRTQIVKDESKDKDLILEDRDFLSISSDKELMFFLELIVIETLLSFSSKNKDKVFNPGILTSK</sequence>
<evidence type="ECO:0000313" key="2">
    <source>
        <dbReference type="EMBL" id="GEU51627.1"/>
    </source>
</evidence>
<dbReference type="EMBL" id="BKCJ010002895">
    <property type="protein sequence ID" value="GEU51627.1"/>
    <property type="molecule type" value="Genomic_DNA"/>
</dbReference>
<comment type="caution">
    <text evidence="2">The sequence shown here is derived from an EMBL/GenBank/DDBJ whole genome shotgun (WGS) entry which is preliminary data.</text>
</comment>
<feature type="compositionally biased region" description="Polar residues" evidence="1">
    <location>
        <begin position="325"/>
        <end position="334"/>
    </location>
</feature>
<feature type="region of interest" description="Disordered" evidence="1">
    <location>
        <begin position="451"/>
        <end position="474"/>
    </location>
</feature>
<feature type="compositionally biased region" description="Low complexity" evidence="1">
    <location>
        <begin position="455"/>
        <end position="474"/>
    </location>
</feature>
<keyword evidence="2" id="KW-0695">RNA-directed DNA polymerase</keyword>